<protein>
    <submittedName>
        <fullName evidence="2">Uncharacterized protein</fullName>
    </submittedName>
</protein>
<feature type="region of interest" description="Disordered" evidence="1">
    <location>
        <begin position="1"/>
        <end position="53"/>
    </location>
</feature>
<dbReference type="RefSeq" id="XP_062731759.1">
    <property type="nucleotide sequence ID" value="XM_062878347.1"/>
</dbReference>
<accession>A0ABR0FFM2</accession>
<dbReference type="GeneID" id="87897829"/>
<name>A0ABR0FFM2_9PEZI</name>
<proteinExistence type="predicted"/>
<feature type="compositionally biased region" description="Low complexity" evidence="1">
    <location>
        <begin position="13"/>
        <end position="23"/>
    </location>
</feature>
<keyword evidence="3" id="KW-1185">Reference proteome</keyword>
<dbReference type="Proteomes" id="UP001322138">
    <property type="component" value="Unassembled WGS sequence"/>
</dbReference>
<evidence type="ECO:0000313" key="3">
    <source>
        <dbReference type="Proteomes" id="UP001322138"/>
    </source>
</evidence>
<gene>
    <name evidence="2" type="ORF">QC761_400618</name>
</gene>
<organism evidence="2 3">
    <name type="scientific">Podospora bellae-mahoneyi</name>
    <dbReference type="NCBI Taxonomy" id="2093777"/>
    <lineage>
        <taxon>Eukaryota</taxon>
        <taxon>Fungi</taxon>
        <taxon>Dikarya</taxon>
        <taxon>Ascomycota</taxon>
        <taxon>Pezizomycotina</taxon>
        <taxon>Sordariomycetes</taxon>
        <taxon>Sordariomycetidae</taxon>
        <taxon>Sordariales</taxon>
        <taxon>Podosporaceae</taxon>
        <taxon>Podospora</taxon>
    </lineage>
</organism>
<sequence length="77" mass="8395">MPSTHNNQPPTPQAMQMSAAAPPNKQIITDQPKSHPAPQMTHDRDDGDDGQLNLRGGGFTIGCNCCRGMFSFHKRCC</sequence>
<comment type="caution">
    <text evidence="2">The sequence shown here is derived from an EMBL/GenBank/DDBJ whole genome shotgun (WGS) entry which is preliminary data.</text>
</comment>
<evidence type="ECO:0000256" key="1">
    <source>
        <dbReference type="SAM" id="MobiDB-lite"/>
    </source>
</evidence>
<evidence type="ECO:0000313" key="2">
    <source>
        <dbReference type="EMBL" id="KAK4642783.1"/>
    </source>
</evidence>
<reference evidence="2 3" key="1">
    <citation type="journal article" date="2023" name="bioRxiv">
        <title>High-quality genome assemblies of four members of thePodospora anserinaspecies complex.</title>
        <authorList>
            <person name="Ament-Velasquez S.L."/>
            <person name="Vogan A.A."/>
            <person name="Wallerman O."/>
            <person name="Hartmann F."/>
            <person name="Gautier V."/>
            <person name="Silar P."/>
            <person name="Giraud T."/>
            <person name="Johannesson H."/>
        </authorList>
    </citation>
    <scope>NUCLEOTIDE SEQUENCE [LARGE SCALE GENOMIC DNA]</scope>
    <source>
        <strain evidence="2 3">CBS 112042</strain>
    </source>
</reference>
<dbReference type="EMBL" id="JAFFGZ010000006">
    <property type="protein sequence ID" value="KAK4642783.1"/>
    <property type="molecule type" value="Genomic_DNA"/>
</dbReference>